<dbReference type="InterPro" id="IPR015424">
    <property type="entry name" value="PyrdxlP-dep_Trfase"/>
</dbReference>
<evidence type="ECO:0000256" key="1">
    <source>
        <dbReference type="PIRSR" id="PIRSR000390-1"/>
    </source>
</evidence>
<dbReference type="SUPFAM" id="SSF53383">
    <property type="entry name" value="PLP-dependent transferases"/>
    <property type="match status" value="1"/>
</dbReference>
<dbReference type="STRING" id="1798374.A2Z33_03240"/>
<dbReference type="Gene3D" id="3.90.1150.10">
    <property type="entry name" value="Aspartate Aminotransferase, domain 1"/>
    <property type="match status" value="1"/>
</dbReference>
<feature type="modified residue" description="N6-(pyridoxal phosphate)lysine" evidence="2">
    <location>
        <position position="179"/>
    </location>
</feature>
<comment type="caution">
    <text evidence="4">The sequence shown here is derived from an EMBL/GenBank/DDBJ whole genome shotgun (WGS) entry which is preliminary data.</text>
</comment>
<dbReference type="Proteomes" id="UP000178448">
    <property type="component" value="Unassembled WGS sequence"/>
</dbReference>
<dbReference type="GO" id="GO:0000271">
    <property type="term" value="P:polysaccharide biosynthetic process"/>
    <property type="evidence" value="ECO:0007669"/>
    <property type="project" value="TreeGrafter"/>
</dbReference>
<dbReference type="GO" id="GO:0008483">
    <property type="term" value="F:transaminase activity"/>
    <property type="evidence" value="ECO:0007669"/>
    <property type="project" value="TreeGrafter"/>
</dbReference>
<evidence type="ECO:0000313" key="5">
    <source>
        <dbReference type="Proteomes" id="UP000178448"/>
    </source>
</evidence>
<dbReference type="InterPro" id="IPR015421">
    <property type="entry name" value="PyrdxlP-dep_Trfase_major"/>
</dbReference>
<dbReference type="PANTHER" id="PTHR30244">
    <property type="entry name" value="TRANSAMINASE"/>
    <property type="match status" value="1"/>
</dbReference>
<protein>
    <recommendedName>
        <fullName evidence="6">DegT/DnrJ/EryC1/StrS aminotransferase</fullName>
    </recommendedName>
</protein>
<dbReference type="Gene3D" id="3.40.640.10">
    <property type="entry name" value="Type I PLP-dependent aspartate aminotransferase-like (Major domain)"/>
    <property type="match status" value="1"/>
</dbReference>
<evidence type="ECO:0000256" key="3">
    <source>
        <dbReference type="RuleBase" id="RU004508"/>
    </source>
</evidence>
<dbReference type="AlphaFoldDB" id="A0A1F5YVF2"/>
<evidence type="ECO:0000256" key="2">
    <source>
        <dbReference type="PIRSR" id="PIRSR000390-2"/>
    </source>
</evidence>
<sequence length="396" mass="43924">MNIFNSLGSNYTLTEALKFTLDLSRRSARLQAAGILKNRYGRNPVFTYKGREALRLALTSMKLPPGSGVAICGYTCIAVWQAITAAGMVPVFLDIDPGTLHFSAVTLKKALKTRPAIRAVIVQNTLGFPADIAPIADICRRNGLALIEDLAHSTGTLYPDGRNAGTVGDAVCLSFSQDKLIDCVSGGAVIFRRTERKATERFGSVGRIQQMKDCLYPLLTFIIRSAYPYGGKVFHALVKKSGLLTTPIGSEKSLSTRNLPDWYIPRLVRELTNLNADLIRRQSIARVYARNLPEVMILPALVIDIPRSACLRFPVLVKNRDRLLRVMKRQGVHLGDIWYDAPVAPRKFLSRTTYRGECPNAEKVADMMVNLPTHRGVNTETAREICERINRWHGSA</sequence>
<organism evidence="4 5">
    <name type="scientific">Candidatus Gottesmanbacteria bacterium RBG_16_52_11</name>
    <dbReference type="NCBI Taxonomy" id="1798374"/>
    <lineage>
        <taxon>Bacteria</taxon>
        <taxon>Candidatus Gottesmaniibacteriota</taxon>
    </lineage>
</organism>
<proteinExistence type="inferred from homology"/>
<keyword evidence="2 3" id="KW-0663">Pyridoxal phosphate</keyword>
<feature type="active site" description="Proton acceptor" evidence="1">
    <location>
        <position position="179"/>
    </location>
</feature>
<evidence type="ECO:0000313" key="4">
    <source>
        <dbReference type="EMBL" id="OGG04149.1"/>
    </source>
</evidence>
<dbReference type="Pfam" id="PF01041">
    <property type="entry name" value="DegT_DnrJ_EryC1"/>
    <property type="match status" value="2"/>
</dbReference>
<dbReference type="InterPro" id="IPR000653">
    <property type="entry name" value="DegT/StrS_aminotransferase"/>
</dbReference>
<evidence type="ECO:0008006" key="6">
    <source>
        <dbReference type="Google" id="ProtNLM"/>
    </source>
</evidence>
<name>A0A1F5YVF2_9BACT</name>
<dbReference type="PANTHER" id="PTHR30244:SF34">
    <property type="entry name" value="DTDP-4-AMINO-4,6-DIDEOXYGALACTOSE TRANSAMINASE"/>
    <property type="match status" value="1"/>
</dbReference>
<comment type="similarity">
    <text evidence="3">Belongs to the DegT/DnrJ/EryC1 family.</text>
</comment>
<dbReference type="PIRSF" id="PIRSF000390">
    <property type="entry name" value="PLP_StrS"/>
    <property type="match status" value="1"/>
</dbReference>
<dbReference type="InterPro" id="IPR015422">
    <property type="entry name" value="PyrdxlP-dep_Trfase_small"/>
</dbReference>
<dbReference type="EMBL" id="MFJD01000004">
    <property type="protein sequence ID" value="OGG04149.1"/>
    <property type="molecule type" value="Genomic_DNA"/>
</dbReference>
<dbReference type="GO" id="GO:0030170">
    <property type="term" value="F:pyridoxal phosphate binding"/>
    <property type="evidence" value="ECO:0007669"/>
    <property type="project" value="TreeGrafter"/>
</dbReference>
<reference evidence="4 5" key="1">
    <citation type="journal article" date="2016" name="Nat. Commun.">
        <title>Thousands of microbial genomes shed light on interconnected biogeochemical processes in an aquifer system.</title>
        <authorList>
            <person name="Anantharaman K."/>
            <person name="Brown C.T."/>
            <person name="Hug L.A."/>
            <person name="Sharon I."/>
            <person name="Castelle C.J."/>
            <person name="Probst A.J."/>
            <person name="Thomas B.C."/>
            <person name="Singh A."/>
            <person name="Wilkins M.J."/>
            <person name="Karaoz U."/>
            <person name="Brodie E.L."/>
            <person name="Williams K.H."/>
            <person name="Hubbard S.S."/>
            <person name="Banfield J.F."/>
        </authorList>
    </citation>
    <scope>NUCLEOTIDE SEQUENCE [LARGE SCALE GENOMIC DNA]</scope>
</reference>
<accession>A0A1F5YVF2</accession>
<gene>
    <name evidence="4" type="ORF">A2Z33_03240</name>
</gene>